<proteinExistence type="predicted"/>
<feature type="non-terminal residue" evidence="2">
    <location>
        <position position="1"/>
    </location>
</feature>
<evidence type="ECO:0000313" key="3">
    <source>
        <dbReference type="Proteomes" id="UP001162164"/>
    </source>
</evidence>
<dbReference type="Proteomes" id="UP001162164">
    <property type="component" value="Unassembled WGS sequence"/>
</dbReference>
<feature type="compositionally biased region" description="Low complexity" evidence="1">
    <location>
        <begin position="61"/>
        <end position="76"/>
    </location>
</feature>
<organism evidence="2 3">
    <name type="scientific">Molorchus minor</name>
    <dbReference type="NCBI Taxonomy" id="1323400"/>
    <lineage>
        <taxon>Eukaryota</taxon>
        <taxon>Metazoa</taxon>
        <taxon>Ecdysozoa</taxon>
        <taxon>Arthropoda</taxon>
        <taxon>Hexapoda</taxon>
        <taxon>Insecta</taxon>
        <taxon>Pterygota</taxon>
        <taxon>Neoptera</taxon>
        <taxon>Endopterygota</taxon>
        <taxon>Coleoptera</taxon>
        <taxon>Polyphaga</taxon>
        <taxon>Cucujiformia</taxon>
        <taxon>Chrysomeloidea</taxon>
        <taxon>Cerambycidae</taxon>
        <taxon>Lamiinae</taxon>
        <taxon>Monochamini</taxon>
        <taxon>Molorchus</taxon>
    </lineage>
</organism>
<accession>A0ABQ9JAB7</accession>
<keyword evidence="3" id="KW-1185">Reference proteome</keyword>
<feature type="region of interest" description="Disordered" evidence="1">
    <location>
        <begin position="26"/>
        <end position="49"/>
    </location>
</feature>
<evidence type="ECO:0000256" key="1">
    <source>
        <dbReference type="SAM" id="MobiDB-lite"/>
    </source>
</evidence>
<evidence type="ECO:0000313" key="2">
    <source>
        <dbReference type="EMBL" id="KAJ8974834.1"/>
    </source>
</evidence>
<dbReference type="EMBL" id="JAPWTJ010000923">
    <property type="protein sequence ID" value="KAJ8974834.1"/>
    <property type="molecule type" value="Genomic_DNA"/>
</dbReference>
<name>A0ABQ9JAB7_9CUCU</name>
<feature type="region of interest" description="Disordered" evidence="1">
    <location>
        <begin position="61"/>
        <end position="114"/>
    </location>
</feature>
<protein>
    <submittedName>
        <fullName evidence="2">Uncharacterized protein</fullName>
    </submittedName>
</protein>
<feature type="compositionally biased region" description="Low complexity" evidence="1">
    <location>
        <begin position="88"/>
        <end position="114"/>
    </location>
</feature>
<feature type="region of interest" description="Disordered" evidence="1">
    <location>
        <begin position="161"/>
        <end position="205"/>
    </location>
</feature>
<feature type="compositionally biased region" description="Pro residues" evidence="1">
    <location>
        <begin position="77"/>
        <end position="87"/>
    </location>
</feature>
<reference evidence="2" key="1">
    <citation type="journal article" date="2023" name="Insect Mol. Biol.">
        <title>Genome sequencing provides insights into the evolution of gene families encoding plant cell wall-degrading enzymes in longhorned beetles.</title>
        <authorList>
            <person name="Shin N.R."/>
            <person name="Okamura Y."/>
            <person name="Kirsch R."/>
            <person name="Pauchet Y."/>
        </authorList>
    </citation>
    <scope>NUCLEOTIDE SEQUENCE</scope>
    <source>
        <strain evidence="2">MMC_N1</strain>
    </source>
</reference>
<sequence length="205" mass="21643">ICTRSTLSISTTNTFSPWGAPYPSHSSPYPTGAPVNPTRLGIPSGTPMYMPQPMPMPSYPPTTMYMSNAGGSSHPPSSMPMPSPAGHPPATGGLPYPSSGGSAYPSSGGSPYPSSEDLHIPPLEGLLIPPPDLHCILLEDHLILLLPWSWCPPSGNQGHMYGGSKSPYGDYSRPPRSPQLSQGHGNHRTKRTPTVVPAQPFNPLS</sequence>
<comment type="caution">
    <text evidence="2">The sequence shown here is derived from an EMBL/GenBank/DDBJ whole genome shotgun (WGS) entry which is preliminary data.</text>
</comment>
<gene>
    <name evidence="2" type="ORF">NQ317_019501</name>
</gene>